<accession>B2GLT3</accession>
<dbReference type="GO" id="GO:0016747">
    <property type="term" value="F:acyltransferase activity, transferring groups other than amino-acyl groups"/>
    <property type="evidence" value="ECO:0007669"/>
    <property type="project" value="InterPro"/>
</dbReference>
<proteinExistence type="predicted"/>
<dbReference type="Pfam" id="PF13302">
    <property type="entry name" value="Acetyltransf_3"/>
    <property type="match status" value="1"/>
</dbReference>
<dbReference type="InterPro" id="IPR000182">
    <property type="entry name" value="GNAT_dom"/>
</dbReference>
<feature type="domain" description="N-acetyltransferase" evidence="1">
    <location>
        <begin position="19"/>
        <end position="147"/>
    </location>
</feature>
<organism evidence="2 3">
    <name type="scientific">Kocuria rhizophila (strain ATCC 9341 / DSM 348 / NBRC 103217 / DC2201)</name>
    <dbReference type="NCBI Taxonomy" id="378753"/>
    <lineage>
        <taxon>Bacteria</taxon>
        <taxon>Bacillati</taxon>
        <taxon>Actinomycetota</taxon>
        <taxon>Actinomycetes</taxon>
        <taxon>Micrococcales</taxon>
        <taxon>Micrococcaceae</taxon>
        <taxon>Kocuria</taxon>
    </lineage>
</organism>
<evidence type="ECO:0000313" key="2">
    <source>
        <dbReference type="EMBL" id="BAG28617.1"/>
    </source>
</evidence>
<dbReference type="InterPro" id="IPR016181">
    <property type="entry name" value="Acyl_CoA_acyltransferase"/>
</dbReference>
<dbReference type="STRING" id="378753.KRH_02700"/>
<sequence length="171" mass="18616">MPEPLSQPKPPQPLHADHMELRPFTRDELETAADAPTMTHFAWGFSSVENTVWARSAIEAGERFVTESEHTCLAVVERASGQAAGTADFTGPVMDGEFEMESSLVPGTHRRGPAGEALDALVERAFEVPGVRAVCAAVPEDMAPAHRLLVGRGFVRRHCADSEISYRLPRP</sequence>
<protein>
    <recommendedName>
        <fullName evidence="1">N-acetyltransferase domain-containing protein</fullName>
    </recommendedName>
</protein>
<dbReference type="AlphaFoldDB" id="B2GLT3"/>
<dbReference type="Proteomes" id="UP000008838">
    <property type="component" value="Chromosome"/>
</dbReference>
<dbReference type="Gene3D" id="3.40.630.30">
    <property type="match status" value="1"/>
</dbReference>
<dbReference type="KEGG" id="krh:KRH_02700"/>
<evidence type="ECO:0000259" key="1">
    <source>
        <dbReference type="Pfam" id="PF13302"/>
    </source>
</evidence>
<evidence type="ECO:0000313" key="3">
    <source>
        <dbReference type="Proteomes" id="UP000008838"/>
    </source>
</evidence>
<keyword evidence="3" id="KW-1185">Reference proteome</keyword>
<name>B2GLT3_KOCRD</name>
<dbReference type="eggNOG" id="COG1670">
    <property type="taxonomic scope" value="Bacteria"/>
</dbReference>
<dbReference type="SUPFAM" id="SSF55729">
    <property type="entry name" value="Acyl-CoA N-acyltransferases (Nat)"/>
    <property type="match status" value="1"/>
</dbReference>
<gene>
    <name evidence="2" type="ordered locus">KRH_02700</name>
</gene>
<reference evidence="2 3" key="1">
    <citation type="journal article" date="2008" name="J. Bacteriol.">
        <title>Complete genome sequence of the soil actinomycete Kocuria rhizophila.</title>
        <authorList>
            <person name="Takarada H."/>
            <person name="Sekine M."/>
            <person name="Kosugi H."/>
            <person name="Matsuo Y."/>
            <person name="Fujisawa T."/>
            <person name="Omata S."/>
            <person name="Kishi E."/>
            <person name="Shimizu A."/>
            <person name="Tsukatani N."/>
            <person name="Tanikawa S."/>
            <person name="Fujita N."/>
            <person name="Harayama S."/>
        </authorList>
    </citation>
    <scope>NUCLEOTIDE SEQUENCE [LARGE SCALE GENOMIC DNA]</scope>
    <source>
        <strain evidence="3">ATCC 9341 / DSM 348 / NBRC 103217 / DC2201</strain>
    </source>
</reference>
<dbReference type="EMBL" id="AP009152">
    <property type="protein sequence ID" value="BAG28617.1"/>
    <property type="molecule type" value="Genomic_DNA"/>
</dbReference>
<dbReference type="HOGENOM" id="CLU_013985_28_2_11"/>